<evidence type="ECO:0000313" key="6">
    <source>
        <dbReference type="EMBL" id="KAA0197791.1"/>
    </source>
</evidence>
<dbReference type="InterPro" id="IPR011009">
    <property type="entry name" value="Kinase-like_dom_sf"/>
</dbReference>
<dbReference type="Gene3D" id="3.30.200.20">
    <property type="entry name" value="Phosphorylase Kinase, domain 1"/>
    <property type="match status" value="1"/>
</dbReference>
<evidence type="ECO:0000259" key="5">
    <source>
        <dbReference type="PROSITE" id="PS50011"/>
    </source>
</evidence>
<dbReference type="PANTHER" id="PTHR45832:SF8">
    <property type="entry name" value="PROTEIN KINASE DOMAIN-CONTAINING PROTEIN"/>
    <property type="match status" value="1"/>
</dbReference>
<protein>
    <recommendedName>
        <fullName evidence="1">non-specific serine/threonine protein kinase</fullName>
        <ecNumber evidence="1">2.7.11.1</ecNumber>
    </recommendedName>
</protein>
<keyword evidence="7" id="KW-1185">Reference proteome</keyword>
<evidence type="ECO:0000256" key="4">
    <source>
        <dbReference type="PROSITE-ProRule" id="PRU10141"/>
    </source>
</evidence>
<evidence type="ECO:0000256" key="1">
    <source>
        <dbReference type="ARBA" id="ARBA00012513"/>
    </source>
</evidence>
<keyword evidence="2 4" id="KW-0547">Nucleotide-binding</keyword>
<dbReference type="PROSITE" id="PS50011">
    <property type="entry name" value="PROTEIN_KINASE_DOM"/>
    <property type="match status" value="1"/>
</dbReference>
<organism evidence="6 7">
    <name type="scientific">Fasciolopsis buskii</name>
    <dbReference type="NCBI Taxonomy" id="27845"/>
    <lineage>
        <taxon>Eukaryota</taxon>
        <taxon>Metazoa</taxon>
        <taxon>Spiralia</taxon>
        <taxon>Lophotrochozoa</taxon>
        <taxon>Platyhelminthes</taxon>
        <taxon>Trematoda</taxon>
        <taxon>Digenea</taxon>
        <taxon>Plagiorchiida</taxon>
        <taxon>Echinostomata</taxon>
        <taxon>Echinostomatoidea</taxon>
        <taxon>Fasciolidae</taxon>
        <taxon>Fasciolopsis</taxon>
    </lineage>
</organism>
<dbReference type="GO" id="GO:0004674">
    <property type="term" value="F:protein serine/threonine kinase activity"/>
    <property type="evidence" value="ECO:0007669"/>
    <property type="project" value="UniProtKB-EC"/>
</dbReference>
<dbReference type="AlphaFoldDB" id="A0A8E0VNG3"/>
<feature type="binding site" evidence="4">
    <location>
        <position position="56"/>
    </location>
    <ligand>
        <name>ATP</name>
        <dbReference type="ChEBI" id="CHEBI:30616"/>
    </ligand>
</feature>
<dbReference type="OrthoDB" id="1022360at2759"/>
<keyword evidence="6" id="KW-0418">Kinase</keyword>
<evidence type="ECO:0000256" key="2">
    <source>
        <dbReference type="ARBA" id="ARBA00022741"/>
    </source>
</evidence>
<sequence length="270" mass="30686">AANCFVFAQFRNALAKVVSPGDPRGDLEELGPIGEGSTGIVCLMRYRSTNHYVAVKRMNIFKQQRRELLFNEVMIMRSYPHPNIVEMFASHLIKDELWVVMEYLEGGALTRIVARTLKKVLQMRTDVHRVTSDHTSATVPRGIITPETPRRRSLVGTPYWMSPEVISRKPYGTAVDVWSMGVLLIEMVDGEPTYFNEPPLRVMRRIQEDAVPHLISPHKSSRRLNSFLGLMLVREPSCRATAAQLLLHPFIQLGSSYDCLLPLLSFIPRN</sequence>
<dbReference type="InterPro" id="IPR051931">
    <property type="entry name" value="PAK3-like"/>
</dbReference>
<dbReference type="Proteomes" id="UP000728185">
    <property type="component" value="Unassembled WGS sequence"/>
</dbReference>
<gene>
    <name evidence="6" type="ORF">FBUS_06560</name>
</gene>
<evidence type="ECO:0000256" key="3">
    <source>
        <dbReference type="ARBA" id="ARBA00022840"/>
    </source>
</evidence>
<keyword evidence="6" id="KW-0808">Transferase</keyword>
<dbReference type="EMBL" id="LUCM01002134">
    <property type="protein sequence ID" value="KAA0197791.1"/>
    <property type="molecule type" value="Genomic_DNA"/>
</dbReference>
<proteinExistence type="predicted"/>
<dbReference type="Gene3D" id="1.10.510.10">
    <property type="entry name" value="Transferase(Phosphotransferase) domain 1"/>
    <property type="match status" value="1"/>
</dbReference>
<dbReference type="EC" id="2.7.11.1" evidence="1"/>
<name>A0A8E0VNG3_9TREM</name>
<dbReference type="PROSITE" id="PS00107">
    <property type="entry name" value="PROTEIN_KINASE_ATP"/>
    <property type="match status" value="1"/>
</dbReference>
<dbReference type="InterPro" id="IPR000719">
    <property type="entry name" value="Prot_kinase_dom"/>
</dbReference>
<dbReference type="FunFam" id="3.30.200.20:FF:000705">
    <property type="entry name" value="Non-specific serine/threonine protein kinase"/>
    <property type="match status" value="1"/>
</dbReference>
<feature type="domain" description="Protein kinase" evidence="5">
    <location>
        <begin position="27"/>
        <end position="251"/>
    </location>
</feature>
<evidence type="ECO:0000313" key="7">
    <source>
        <dbReference type="Proteomes" id="UP000728185"/>
    </source>
</evidence>
<keyword evidence="3 4" id="KW-0067">ATP-binding</keyword>
<dbReference type="GO" id="GO:0005524">
    <property type="term" value="F:ATP binding"/>
    <property type="evidence" value="ECO:0007669"/>
    <property type="project" value="UniProtKB-UniRule"/>
</dbReference>
<dbReference type="SUPFAM" id="SSF56112">
    <property type="entry name" value="Protein kinase-like (PK-like)"/>
    <property type="match status" value="1"/>
</dbReference>
<dbReference type="InterPro" id="IPR017441">
    <property type="entry name" value="Protein_kinase_ATP_BS"/>
</dbReference>
<feature type="non-terminal residue" evidence="6">
    <location>
        <position position="1"/>
    </location>
</feature>
<dbReference type="PANTHER" id="PTHR45832">
    <property type="entry name" value="SERINE/THREONINE-PROTEIN KINASE SAMKA-RELATED-RELATED"/>
    <property type="match status" value="1"/>
</dbReference>
<reference evidence="6" key="1">
    <citation type="submission" date="2019-05" db="EMBL/GenBank/DDBJ databases">
        <title>Annotation for the trematode Fasciolopsis buski.</title>
        <authorList>
            <person name="Choi Y.-J."/>
        </authorList>
    </citation>
    <scope>NUCLEOTIDE SEQUENCE</scope>
    <source>
        <strain evidence="6">HT</strain>
        <tissue evidence="6">Whole worm</tissue>
    </source>
</reference>
<accession>A0A8E0VNG3</accession>
<comment type="caution">
    <text evidence="6">The sequence shown here is derived from an EMBL/GenBank/DDBJ whole genome shotgun (WGS) entry which is preliminary data.</text>
</comment>
<dbReference type="Pfam" id="PF00069">
    <property type="entry name" value="Pkinase"/>
    <property type="match status" value="2"/>
</dbReference>